<feature type="compositionally biased region" description="Basic and acidic residues" evidence="1">
    <location>
        <begin position="75"/>
        <end position="84"/>
    </location>
</feature>
<dbReference type="PANTHER" id="PTHR21845">
    <property type="entry name" value="TRANSMEMBRANE ANCHOR PROTEIN 1"/>
    <property type="match status" value="1"/>
</dbReference>
<comment type="caution">
    <text evidence="3">The sequence shown here is derived from an EMBL/GenBank/DDBJ whole genome shotgun (WGS) entry which is preliminary data.</text>
</comment>
<dbReference type="AlphaFoldDB" id="A0AA88M8G4"/>
<feature type="compositionally biased region" description="Low complexity" evidence="1">
    <location>
        <begin position="27"/>
        <end position="40"/>
    </location>
</feature>
<dbReference type="EMBL" id="JAUPFM010000013">
    <property type="protein sequence ID" value="KAK2832918.1"/>
    <property type="molecule type" value="Genomic_DNA"/>
</dbReference>
<dbReference type="PANTHER" id="PTHR21845:SF2">
    <property type="entry name" value="MATRIX-REMODELING-ASSOCIATED PROTEIN 7"/>
    <property type="match status" value="1"/>
</dbReference>
<evidence type="ECO:0000313" key="3">
    <source>
        <dbReference type="EMBL" id="KAK2832918.1"/>
    </source>
</evidence>
<proteinExistence type="predicted"/>
<accession>A0AA88M8G4</accession>
<evidence type="ECO:0000256" key="2">
    <source>
        <dbReference type="SAM" id="Phobius"/>
    </source>
</evidence>
<reference evidence="3" key="1">
    <citation type="submission" date="2023-07" db="EMBL/GenBank/DDBJ databases">
        <title>Chromosome-level Genome Assembly of Striped Snakehead (Channa striata).</title>
        <authorList>
            <person name="Liu H."/>
        </authorList>
    </citation>
    <scope>NUCLEOTIDE SEQUENCE</scope>
    <source>
        <strain evidence="3">Gz</strain>
        <tissue evidence="3">Muscle</tissue>
    </source>
</reference>
<protein>
    <recommendedName>
        <fullName evidence="5">Matrix-remodeling-associated protein 7</fullName>
    </recommendedName>
</protein>
<gene>
    <name evidence="3" type="ORF">Q5P01_016807</name>
</gene>
<dbReference type="Proteomes" id="UP001187415">
    <property type="component" value="Unassembled WGS sequence"/>
</dbReference>
<sequence length="198" mass="21093">MDVDPTVVIPAILFTVVAIYVASSLLSKKPDASSSSSAGNKKPKVGYGDDIPPSRALTRPEPPAPFVEDIGAAERIQDVPDSRVKAVPVSASEPAQEPLVTSEPGPEAVPQPLDGSEKHNEESSPDVITDSTEDAPRTPAPVVEASPLPEVESEEEILHNNDEGAAEDNVMFAPGKKQSTFETLMTKEEMEEEQRAPE</sequence>
<evidence type="ECO:0008006" key="5">
    <source>
        <dbReference type="Google" id="ProtNLM"/>
    </source>
</evidence>
<keyword evidence="2" id="KW-1133">Transmembrane helix</keyword>
<keyword evidence="2" id="KW-0472">Membrane</keyword>
<evidence type="ECO:0000313" key="4">
    <source>
        <dbReference type="Proteomes" id="UP001187415"/>
    </source>
</evidence>
<keyword evidence="4" id="KW-1185">Reference proteome</keyword>
<evidence type="ECO:0000256" key="1">
    <source>
        <dbReference type="SAM" id="MobiDB-lite"/>
    </source>
</evidence>
<dbReference type="InterPro" id="IPR026622">
    <property type="entry name" value="Mxra7"/>
</dbReference>
<feature type="transmembrane region" description="Helical" evidence="2">
    <location>
        <begin position="6"/>
        <end position="26"/>
    </location>
</feature>
<keyword evidence="2" id="KW-0812">Transmembrane</keyword>
<feature type="region of interest" description="Disordered" evidence="1">
    <location>
        <begin position="27"/>
        <end position="175"/>
    </location>
</feature>
<name>A0AA88M8G4_CHASR</name>
<organism evidence="3 4">
    <name type="scientific">Channa striata</name>
    <name type="common">Snakehead murrel</name>
    <name type="synonym">Ophicephalus striatus</name>
    <dbReference type="NCBI Taxonomy" id="64152"/>
    <lineage>
        <taxon>Eukaryota</taxon>
        <taxon>Metazoa</taxon>
        <taxon>Chordata</taxon>
        <taxon>Craniata</taxon>
        <taxon>Vertebrata</taxon>
        <taxon>Euteleostomi</taxon>
        <taxon>Actinopterygii</taxon>
        <taxon>Neopterygii</taxon>
        <taxon>Teleostei</taxon>
        <taxon>Neoteleostei</taxon>
        <taxon>Acanthomorphata</taxon>
        <taxon>Anabantaria</taxon>
        <taxon>Anabantiformes</taxon>
        <taxon>Channoidei</taxon>
        <taxon>Channidae</taxon>
        <taxon>Channa</taxon>
    </lineage>
</organism>